<reference evidence="3 4" key="1">
    <citation type="submission" date="2011-02" db="EMBL/GenBank/DDBJ databases">
        <authorList>
            <person name="Weinstock G."/>
            <person name="Sodergren E."/>
            <person name="Clifton S."/>
            <person name="Fulton L."/>
            <person name="Fulton B."/>
            <person name="Courtney L."/>
            <person name="Fronick C."/>
            <person name="Harrison M."/>
            <person name="Strong C."/>
            <person name="Farmer C."/>
            <person name="Delahaunty K."/>
            <person name="Markovic C."/>
            <person name="Hall O."/>
            <person name="Minx P."/>
            <person name="Tomlinson C."/>
            <person name="Mitreva M."/>
            <person name="Hou S."/>
            <person name="Chen J."/>
            <person name="Wollam A."/>
            <person name="Pepin K.H."/>
            <person name="Johnson M."/>
            <person name="Bhonagiri V."/>
            <person name="Zhang X."/>
            <person name="Suruliraj S."/>
            <person name="Warren W."/>
            <person name="Chinwalla A."/>
            <person name="Mardis E.R."/>
            <person name="Wilson R.K."/>
        </authorList>
    </citation>
    <scope>NUCLEOTIDE SEQUENCE [LARGE SCALE GENOMIC DNA]</scope>
    <source>
        <strain evidence="3 4">YIT 12056</strain>
    </source>
</reference>
<feature type="coiled-coil region" evidence="1">
    <location>
        <begin position="797"/>
        <end position="898"/>
    </location>
</feature>
<proteinExistence type="predicted"/>
<accession>A0ABN0CSV5</accession>
<dbReference type="InterPro" id="IPR010090">
    <property type="entry name" value="Phage_tape_meas"/>
</dbReference>
<dbReference type="Pfam" id="PF10145">
    <property type="entry name" value="PhageMin_Tail"/>
    <property type="match status" value="1"/>
</dbReference>
<evidence type="ECO:0000259" key="2">
    <source>
        <dbReference type="Pfam" id="PF10145"/>
    </source>
</evidence>
<protein>
    <submittedName>
        <fullName evidence="3">Phage tail tape measure protein, TP901 family</fullName>
    </submittedName>
</protein>
<dbReference type="Proteomes" id="UP000010321">
    <property type="component" value="Unassembled WGS sequence"/>
</dbReference>
<feature type="coiled-coil region" evidence="1">
    <location>
        <begin position="92"/>
        <end position="139"/>
    </location>
</feature>
<name>A0ABN0CSV5_9BACE</name>
<feature type="coiled-coil region" evidence="1">
    <location>
        <begin position="654"/>
        <end position="688"/>
    </location>
</feature>
<keyword evidence="4" id="KW-1185">Reference proteome</keyword>
<evidence type="ECO:0000256" key="1">
    <source>
        <dbReference type="SAM" id="Coils"/>
    </source>
</evidence>
<feature type="domain" description="Phage tail tape measure protein" evidence="2">
    <location>
        <begin position="251"/>
        <end position="414"/>
    </location>
</feature>
<dbReference type="RefSeq" id="WP_009120387.1">
    <property type="nucleotide sequence ID" value="NZ_FQWK01000010.1"/>
</dbReference>
<sequence>MENVEERVLDIRVRYDDAIRKIAEYRTQLDVLHQVEKTLKEDLKAGRISREKYNLKLTENKVAAQKYTDAIRVLNKHIQNEYKEQTELEGSLVRLRAELSNLTASYDRLSRAERNSARGKEIQDKINAITDELKEAEEGTQRFYRNVGNYEETLKRFVGINNDFANSLLNIAQNSNGVKGFFSNMKVEASALGSTLKALLKNPVFMSIAGVAGVSFAFKWWYDYNKGIKEATKLTKQFTDKSGDDLKIYRSEVQALADYYSKDFRDMLTAINSVEKQFGISSDEALKVIKDGFIAGADANGEFLSALKEYPAYFKEAGISADQFVAIVAETNKQGVFSDKGIDTIKEANTRLREMTTSTASALDGIGISSKQVQEDLQTGAKTTFQIMQEVSAKLDELPESSAVVGTAIADIFGGPGEDAGLQYIRTLKDISVNLDEVKGKTGELGKVEDDLLASQAELTKEVALLFDATGSSFEKMTAKVETFVNDVLSSLIKDVRTLFESVEDITERETKAAVELGKNVAEANVGDEYAKIEAARARYVKAGLSEEAAMKKAKEERLQMLNLSLKQEEEYLQETVAINEKYNKELRDASFWRQGIGKDRSNAVINKDIASSWNNRMAQLSAVESRKETINLVSSYTGDADKKKTPIVDPKAVAEALKIKKKELQEIRKAEDEMLKLIKDSREKQTQEIEYEYSRQIEDLKIRLETEKDLTPRAKDEIGKQILSLEQQKTIALQKLSDEELKKDIENRQKLIALQLDSVKAGSEQEYQLKMQQLVAQRDAELQQKELTEQMKLAIVEKYNKKIDDLSKQHDNAVIKKQEDAMKLRFETEIAQAYGNEREILRIKMEQKLAELNAMQQLEGESIEAFNLRKLQAQNEYNDAKKNVADKEIAIEQAKYDAMATVTNGLIALTDEIGNQDRNFAIASKALALAEIAINTGKAISKMISAEAGKGVVGLGTMASGIATILSNIAAAISTVKSAKFAQGGSVVGPGSGTSDSIPAMLSNGESVMTAAATSMFAPLLSAFNQMGGGIPINVTTSSNQATGEDMLAKAVARGMMMAPPPVLSVEEFTSVADRVKYVENLGSV</sequence>
<evidence type="ECO:0000313" key="4">
    <source>
        <dbReference type="Proteomes" id="UP000010321"/>
    </source>
</evidence>
<gene>
    <name evidence="3" type="ORF">HMPREF9445_00173</name>
</gene>
<dbReference type="EMBL" id="AFBM01000002">
    <property type="protein sequence ID" value="EGF54944.1"/>
    <property type="molecule type" value="Genomic_DNA"/>
</dbReference>
<organism evidence="3 4">
    <name type="scientific">Bacteroides clarus YIT 12056</name>
    <dbReference type="NCBI Taxonomy" id="762984"/>
    <lineage>
        <taxon>Bacteria</taxon>
        <taxon>Pseudomonadati</taxon>
        <taxon>Bacteroidota</taxon>
        <taxon>Bacteroidia</taxon>
        <taxon>Bacteroidales</taxon>
        <taxon>Bacteroidaceae</taxon>
        <taxon>Bacteroides</taxon>
    </lineage>
</organism>
<keyword evidence="1" id="KW-0175">Coiled coil</keyword>
<comment type="caution">
    <text evidence="3">The sequence shown here is derived from an EMBL/GenBank/DDBJ whole genome shotgun (WGS) entry which is preliminary data.</text>
</comment>
<evidence type="ECO:0000313" key="3">
    <source>
        <dbReference type="EMBL" id="EGF54944.1"/>
    </source>
</evidence>